<evidence type="ECO:0000313" key="5">
    <source>
        <dbReference type="EMBL" id="MDR7083241.1"/>
    </source>
</evidence>
<dbReference type="InterPro" id="IPR025110">
    <property type="entry name" value="AMP-bd_C"/>
</dbReference>
<feature type="domain" description="AMP-binding enzyme C-terminal" evidence="4">
    <location>
        <begin position="360"/>
        <end position="434"/>
    </location>
</feature>
<sequence length="455" mass="48898">MWADLRPADTAIAVGGRGFSWSELRGAAEELVSSTPETYILSEPNTAEFAALYCAGIAGGRRIAVVDPAWTPQAREEIARRLPPPSRGAGTALEDGDPDSTFLIGFTAGTTSTPKAFTRSRRSWQASFEASIEFFGMRPDDKTLAPGPLSASLNLYALSECLYAGTEFHSLRSFDVGDAHAVIIHEGITRLVLVPTMLRLLSERGLMGSVDASSVRTIICAGSKLDARTLEAARRWAPNATIFEYYGAGELSFVSGRGFAAAEPLDAAGTVIGRPFPGVEVQIIDDHGRSLPDGTPGNISVKSPMVCQGYLWGDDGKALRCLDGHFTVGDQGYLHDGDLHILGRSSDMINTAGKNVYPHEIELALTSVPGVETAVAVGMPDDLRGHRVVAGIIPSCGGLTATALASGLEALLSRDKRPLQYYLLRDLPLTDRGKVDRRIFREWIDNNDARLDRLL</sequence>
<gene>
    <name evidence="5" type="ORF">J2X01_002534</name>
</gene>
<comment type="caution">
    <text evidence="5">The sequence shown here is derived from an EMBL/GenBank/DDBJ whole genome shotgun (WGS) entry which is preliminary data.</text>
</comment>
<dbReference type="SUPFAM" id="SSF56801">
    <property type="entry name" value="Acetyl-CoA synthetase-like"/>
    <property type="match status" value="1"/>
</dbReference>
<dbReference type="EMBL" id="JAVDVQ010000009">
    <property type="protein sequence ID" value="MDR7083241.1"/>
    <property type="molecule type" value="Genomic_DNA"/>
</dbReference>
<feature type="domain" description="AMP-dependent synthetase/ligase" evidence="3">
    <location>
        <begin position="94"/>
        <end position="311"/>
    </location>
</feature>
<keyword evidence="2 5" id="KW-0436">Ligase</keyword>
<accession>A0ABU1UDJ0</accession>
<evidence type="ECO:0000313" key="6">
    <source>
        <dbReference type="Proteomes" id="UP001252243"/>
    </source>
</evidence>
<evidence type="ECO:0000256" key="2">
    <source>
        <dbReference type="ARBA" id="ARBA00022598"/>
    </source>
</evidence>
<comment type="similarity">
    <text evidence="1">Belongs to the ATP-dependent AMP-binding enzyme family.</text>
</comment>
<dbReference type="Pfam" id="PF00501">
    <property type="entry name" value="AMP-binding"/>
    <property type="match status" value="1"/>
</dbReference>
<dbReference type="PROSITE" id="PS00455">
    <property type="entry name" value="AMP_BINDING"/>
    <property type="match status" value="1"/>
</dbReference>
<dbReference type="GO" id="GO:0016874">
    <property type="term" value="F:ligase activity"/>
    <property type="evidence" value="ECO:0007669"/>
    <property type="project" value="UniProtKB-KW"/>
</dbReference>
<dbReference type="InterPro" id="IPR000873">
    <property type="entry name" value="AMP-dep_synth/lig_dom"/>
</dbReference>
<dbReference type="PANTHER" id="PTHR43201">
    <property type="entry name" value="ACYL-COA SYNTHETASE"/>
    <property type="match status" value="1"/>
</dbReference>
<evidence type="ECO:0000259" key="3">
    <source>
        <dbReference type="Pfam" id="PF00501"/>
    </source>
</evidence>
<proteinExistence type="inferred from homology"/>
<organism evidence="5 6">
    <name type="scientific">Arthrobacter ginsengisoli</name>
    <dbReference type="NCBI Taxonomy" id="1356565"/>
    <lineage>
        <taxon>Bacteria</taxon>
        <taxon>Bacillati</taxon>
        <taxon>Actinomycetota</taxon>
        <taxon>Actinomycetes</taxon>
        <taxon>Micrococcales</taxon>
        <taxon>Micrococcaceae</taxon>
        <taxon>Arthrobacter</taxon>
    </lineage>
</organism>
<dbReference type="InterPro" id="IPR020845">
    <property type="entry name" value="AMP-binding_CS"/>
</dbReference>
<dbReference type="InterPro" id="IPR042099">
    <property type="entry name" value="ANL_N_sf"/>
</dbReference>
<keyword evidence="6" id="KW-1185">Reference proteome</keyword>
<evidence type="ECO:0000259" key="4">
    <source>
        <dbReference type="Pfam" id="PF13193"/>
    </source>
</evidence>
<evidence type="ECO:0000256" key="1">
    <source>
        <dbReference type="ARBA" id="ARBA00006432"/>
    </source>
</evidence>
<name>A0ABU1UDJ0_9MICC</name>
<dbReference type="Gene3D" id="3.40.50.12780">
    <property type="entry name" value="N-terminal domain of ligase-like"/>
    <property type="match status" value="1"/>
</dbReference>
<protein>
    <submittedName>
        <fullName evidence="5">Acyl-CoA synthetase (AMP-forming)/AMP-acid ligase II</fullName>
    </submittedName>
</protein>
<dbReference type="Proteomes" id="UP001252243">
    <property type="component" value="Unassembled WGS sequence"/>
</dbReference>
<dbReference type="PANTHER" id="PTHR43201:SF5">
    <property type="entry name" value="MEDIUM-CHAIN ACYL-COA LIGASE ACSF2, MITOCHONDRIAL"/>
    <property type="match status" value="1"/>
</dbReference>
<reference evidence="5 6" key="1">
    <citation type="submission" date="2023-07" db="EMBL/GenBank/DDBJ databases">
        <title>Sorghum-associated microbial communities from plants grown in Nebraska, USA.</title>
        <authorList>
            <person name="Schachtman D."/>
        </authorList>
    </citation>
    <scope>NUCLEOTIDE SEQUENCE [LARGE SCALE GENOMIC DNA]</scope>
    <source>
        <strain evidence="5 6">BE167</strain>
    </source>
</reference>
<dbReference type="InterPro" id="IPR045851">
    <property type="entry name" value="AMP-bd_C_sf"/>
</dbReference>
<dbReference type="Pfam" id="PF13193">
    <property type="entry name" value="AMP-binding_C"/>
    <property type="match status" value="1"/>
</dbReference>
<dbReference type="Gene3D" id="3.30.300.30">
    <property type="match status" value="1"/>
</dbReference>